<keyword evidence="5" id="KW-0472">Membrane</keyword>
<feature type="compositionally biased region" description="Low complexity" evidence="7">
    <location>
        <begin position="173"/>
        <end position="185"/>
    </location>
</feature>
<protein>
    <recommendedName>
        <fullName evidence="12">Man1/Src1 C-terminal domain-containing protein</fullName>
    </recommendedName>
</protein>
<evidence type="ECO:0000259" key="8">
    <source>
        <dbReference type="Pfam" id="PF09402"/>
    </source>
</evidence>
<dbReference type="STRING" id="933084.A0A067Q3Z3"/>
<comment type="subcellular location">
    <subcellularLocation>
        <location evidence="1">Nucleus inner membrane</location>
    </subcellularLocation>
</comment>
<evidence type="ECO:0000256" key="6">
    <source>
        <dbReference type="ARBA" id="ARBA00023242"/>
    </source>
</evidence>
<evidence type="ECO:0000256" key="7">
    <source>
        <dbReference type="SAM" id="MobiDB-lite"/>
    </source>
</evidence>
<evidence type="ECO:0000313" key="11">
    <source>
        <dbReference type="Proteomes" id="UP000027265"/>
    </source>
</evidence>
<dbReference type="InterPro" id="IPR018996">
    <property type="entry name" value="Man1/Src1-like_C"/>
</dbReference>
<dbReference type="InterPro" id="IPR044780">
    <property type="entry name" value="Heh2/Src1"/>
</dbReference>
<dbReference type="GO" id="GO:0003682">
    <property type="term" value="F:chromatin binding"/>
    <property type="evidence" value="ECO:0007669"/>
    <property type="project" value="InterPro"/>
</dbReference>
<feature type="domain" description="HeH/LEM" evidence="9">
    <location>
        <begin position="22"/>
        <end position="56"/>
    </location>
</feature>
<feature type="compositionally biased region" description="Basic residues" evidence="7">
    <location>
        <begin position="96"/>
        <end position="105"/>
    </location>
</feature>
<dbReference type="GO" id="GO:0071763">
    <property type="term" value="P:nuclear membrane organization"/>
    <property type="evidence" value="ECO:0007669"/>
    <property type="project" value="TreeGrafter"/>
</dbReference>
<feature type="compositionally biased region" description="Polar residues" evidence="7">
    <location>
        <begin position="196"/>
        <end position="208"/>
    </location>
</feature>
<feature type="compositionally biased region" description="Polar residues" evidence="7">
    <location>
        <begin position="222"/>
        <end position="235"/>
    </location>
</feature>
<dbReference type="InterPro" id="IPR025856">
    <property type="entry name" value="HeH/LEM_domain"/>
</dbReference>
<dbReference type="InterPro" id="IPR041885">
    <property type="entry name" value="MAN1_winged_helix_dom"/>
</dbReference>
<keyword evidence="11" id="KW-1185">Reference proteome</keyword>
<dbReference type="PANTHER" id="PTHR47808:SF2">
    <property type="entry name" value="LEM DOMAIN-CONTAINING PROTEIN 2"/>
    <property type="match status" value="1"/>
</dbReference>
<keyword evidence="2" id="KW-0597">Phosphoprotein</keyword>
<dbReference type="InParanoid" id="A0A067Q3Z3"/>
<feature type="region of interest" description="Disordered" evidence="7">
    <location>
        <begin position="80"/>
        <end position="270"/>
    </location>
</feature>
<dbReference type="EMBL" id="KL197713">
    <property type="protein sequence ID" value="KDQ60860.1"/>
    <property type="molecule type" value="Genomic_DNA"/>
</dbReference>
<keyword evidence="6" id="KW-0539">Nucleus</keyword>
<evidence type="ECO:0000313" key="10">
    <source>
        <dbReference type="EMBL" id="KDQ60860.1"/>
    </source>
</evidence>
<evidence type="ECO:0000256" key="5">
    <source>
        <dbReference type="ARBA" id="ARBA00023136"/>
    </source>
</evidence>
<keyword evidence="4" id="KW-1133">Transmembrane helix</keyword>
<feature type="domain" description="Man1/Src1-like C-terminal" evidence="8">
    <location>
        <begin position="371"/>
        <end position="775"/>
    </location>
</feature>
<dbReference type="GO" id="GO:0034399">
    <property type="term" value="C:nuclear periphery"/>
    <property type="evidence" value="ECO:0007669"/>
    <property type="project" value="TreeGrafter"/>
</dbReference>
<feature type="compositionally biased region" description="Pro residues" evidence="7">
    <location>
        <begin position="237"/>
        <end position="249"/>
    </location>
</feature>
<evidence type="ECO:0000256" key="4">
    <source>
        <dbReference type="ARBA" id="ARBA00022989"/>
    </source>
</evidence>
<evidence type="ECO:0000256" key="3">
    <source>
        <dbReference type="ARBA" id="ARBA00022692"/>
    </source>
</evidence>
<dbReference type="Gene3D" id="1.10.10.1180">
    <property type="entry name" value="MAN1, winged-helix domain"/>
    <property type="match status" value="1"/>
</dbReference>
<dbReference type="PANTHER" id="PTHR47808">
    <property type="entry name" value="INNER NUCLEAR MEMBRANE PROTEIN HEH2-RELATED"/>
    <property type="match status" value="1"/>
</dbReference>
<dbReference type="OrthoDB" id="5376590at2759"/>
<dbReference type="Pfam" id="PF12949">
    <property type="entry name" value="HeH"/>
    <property type="match status" value="1"/>
</dbReference>
<feature type="compositionally biased region" description="Basic and acidic residues" evidence="7">
    <location>
        <begin position="109"/>
        <end position="124"/>
    </location>
</feature>
<dbReference type="GO" id="GO:0005783">
    <property type="term" value="C:endoplasmic reticulum"/>
    <property type="evidence" value="ECO:0007669"/>
    <property type="project" value="TreeGrafter"/>
</dbReference>
<keyword evidence="3" id="KW-0812">Transmembrane</keyword>
<evidence type="ECO:0000256" key="2">
    <source>
        <dbReference type="ARBA" id="ARBA00022553"/>
    </source>
</evidence>
<dbReference type="HOGENOM" id="CLU_010838_1_0_1"/>
<name>A0A067Q3Z3_9AGAM</name>
<reference evidence="11" key="1">
    <citation type="journal article" date="2014" name="Proc. Natl. Acad. Sci. U.S.A.">
        <title>Extensive sampling of basidiomycete genomes demonstrates inadequacy of the white-rot/brown-rot paradigm for wood decay fungi.</title>
        <authorList>
            <person name="Riley R."/>
            <person name="Salamov A.A."/>
            <person name="Brown D.W."/>
            <person name="Nagy L.G."/>
            <person name="Floudas D."/>
            <person name="Held B.W."/>
            <person name="Levasseur A."/>
            <person name="Lombard V."/>
            <person name="Morin E."/>
            <person name="Otillar R."/>
            <person name="Lindquist E.A."/>
            <person name="Sun H."/>
            <person name="LaButti K.M."/>
            <person name="Schmutz J."/>
            <person name="Jabbour D."/>
            <person name="Luo H."/>
            <person name="Baker S.E."/>
            <person name="Pisabarro A.G."/>
            <person name="Walton J.D."/>
            <person name="Blanchette R.A."/>
            <person name="Henrissat B."/>
            <person name="Martin F."/>
            <person name="Cullen D."/>
            <person name="Hibbett D.S."/>
            <person name="Grigoriev I.V."/>
        </authorList>
    </citation>
    <scope>NUCLEOTIDE SEQUENCE [LARGE SCALE GENOMIC DNA]</scope>
    <source>
        <strain evidence="11">MUCL 33604</strain>
    </source>
</reference>
<organism evidence="10 11">
    <name type="scientific">Jaapia argillacea MUCL 33604</name>
    <dbReference type="NCBI Taxonomy" id="933084"/>
    <lineage>
        <taxon>Eukaryota</taxon>
        <taxon>Fungi</taxon>
        <taxon>Dikarya</taxon>
        <taxon>Basidiomycota</taxon>
        <taxon>Agaricomycotina</taxon>
        <taxon>Agaricomycetes</taxon>
        <taxon>Agaricomycetidae</taxon>
        <taxon>Jaapiales</taxon>
        <taxon>Jaapiaceae</taxon>
        <taxon>Jaapia</taxon>
    </lineage>
</organism>
<proteinExistence type="predicted"/>
<evidence type="ECO:0000256" key="1">
    <source>
        <dbReference type="ARBA" id="ARBA00004540"/>
    </source>
</evidence>
<dbReference type="GO" id="GO:0005637">
    <property type="term" value="C:nuclear inner membrane"/>
    <property type="evidence" value="ECO:0007669"/>
    <property type="project" value="UniProtKB-SubCell"/>
</dbReference>
<dbReference type="CDD" id="cd12935">
    <property type="entry name" value="LEM_like"/>
    <property type="match status" value="1"/>
</dbReference>
<dbReference type="AlphaFoldDB" id="A0A067Q3Z3"/>
<sequence>MSRMTAAQVIALGEYLNPDFEASSLTVPQLLGVFGFHNVKYPSAYTKPKLVQLFNEEIKAKSTKFKKERIKKANSIASDEGITDGITGEPIGGSKVTRRSSRRLSRAPSQDEERDLSPERPEPPKRRRSSAQPSLGGPSSRRVAPVQPALIEESEPEDEIPIRKVGRSKKSSADAASQARRVAQSNAEDSGWEDNNVFQSGAESSSPLRPSPAKVKARRSSVARTTRNTQKSTSAPPQLPPSPQKPIPLPRGTTPQSPPQSKFEPQLPPSVVLESRTIDAHPRTSFSPRGMQRGVVAVPSMVQEEEIEEVFPDDVVEGEDQALDDLEAEVEEDETTALAQIDDNSSSVIRRPRAKEGHSTSFVVRILLALLTFVVSSGVMTYKSDSAQIGYCEPGRNTNEVLEAFKARWAAIEVCNKENLTHVDLPSIPTQSTVPGRREVDGMELVKTECPPLPLIPVPHPTSCTPCPEHATCTTHDVACETGYLLRPHLLFSFVPLPNTPSSSSASDLAWQVISSVADGFPGLGSVAFPPRCVEDPRRKRNIGALGKAVESMLGQERGKRYCKGDVSKFTDDGGGEARTWGVEIEILKDGMRRKTAPQLLDSFDGMFDEAISQLVQWGGVIVSMDQEGRRYLAHKTPDLTWDCVVTVRAREAWQEWRMTVLGAVALVFSAFLARIRRGRRQIEDRRVAELVQIALDTLRNQELAYHTDPVTATHPYLSSVQLRDLILQEEHSIPTRTKLWDRVEHVVESNANVRANLEEVSGGEEMRVWRWVGSTTSSPRKLPSGSSGPNEG</sequence>
<accession>A0A067Q3Z3</accession>
<dbReference type="Pfam" id="PF09402">
    <property type="entry name" value="MSC"/>
    <property type="match status" value="1"/>
</dbReference>
<dbReference type="Proteomes" id="UP000027265">
    <property type="component" value="Unassembled WGS sequence"/>
</dbReference>
<evidence type="ECO:0000259" key="9">
    <source>
        <dbReference type="Pfam" id="PF12949"/>
    </source>
</evidence>
<evidence type="ECO:0008006" key="12">
    <source>
        <dbReference type="Google" id="ProtNLM"/>
    </source>
</evidence>
<gene>
    <name evidence="10" type="ORF">JAAARDRAFT_31860</name>
</gene>